<evidence type="ECO:0000313" key="1">
    <source>
        <dbReference type="EMBL" id="EDS43440.1"/>
    </source>
</evidence>
<dbReference type="InParanoid" id="B0XA14"/>
<keyword evidence="3" id="KW-1185">Reference proteome</keyword>
<dbReference type="VEuPathDB" id="VectorBase:CPIJ016268"/>
<proteinExistence type="predicted"/>
<dbReference type="EMBL" id="DS232559">
    <property type="protein sequence ID" value="EDS43440.1"/>
    <property type="molecule type" value="Genomic_DNA"/>
</dbReference>
<dbReference type="KEGG" id="cqu:CpipJ_CPIJ016268"/>
<organism>
    <name type="scientific">Culex quinquefasciatus</name>
    <name type="common">Southern house mosquito</name>
    <name type="synonym">Culex pungens</name>
    <dbReference type="NCBI Taxonomy" id="7176"/>
    <lineage>
        <taxon>Eukaryota</taxon>
        <taxon>Metazoa</taxon>
        <taxon>Ecdysozoa</taxon>
        <taxon>Arthropoda</taxon>
        <taxon>Hexapoda</taxon>
        <taxon>Insecta</taxon>
        <taxon>Pterygota</taxon>
        <taxon>Neoptera</taxon>
        <taxon>Endopterygota</taxon>
        <taxon>Diptera</taxon>
        <taxon>Nematocera</taxon>
        <taxon>Culicoidea</taxon>
        <taxon>Culicidae</taxon>
        <taxon>Culicinae</taxon>
        <taxon>Culicini</taxon>
        <taxon>Culex</taxon>
        <taxon>Culex</taxon>
    </lineage>
</organism>
<evidence type="ECO:0000313" key="2">
    <source>
        <dbReference type="EnsemblMetazoa" id="CPIJ016268-PA"/>
    </source>
</evidence>
<dbReference type="eggNOG" id="ENOG502QS6T">
    <property type="taxonomic scope" value="Eukaryota"/>
</dbReference>
<dbReference type="HOGENOM" id="CLU_021316_5_0_1"/>
<dbReference type="VEuPathDB" id="VectorBase:CQUJHB008801"/>
<reference evidence="2" key="2">
    <citation type="submission" date="2021-02" db="UniProtKB">
        <authorList>
            <consortium name="EnsemblMetazoa"/>
        </authorList>
    </citation>
    <scope>IDENTIFICATION</scope>
    <source>
        <strain evidence="2">JHB</strain>
    </source>
</reference>
<feature type="non-terminal residue" evidence="1">
    <location>
        <position position="1"/>
    </location>
</feature>
<dbReference type="OMA" id="EYEKATH"/>
<evidence type="ECO:0000313" key="3">
    <source>
        <dbReference type="Proteomes" id="UP000002320"/>
    </source>
</evidence>
<dbReference type="AlphaFoldDB" id="B0XA14"/>
<dbReference type="Proteomes" id="UP000002320">
    <property type="component" value="Unassembled WGS sequence"/>
</dbReference>
<gene>
    <name evidence="2" type="primary">6049778</name>
    <name evidence="1" type="ORF">CpipJ_CPIJ016268</name>
</gene>
<accession>B0XA14</accession>
<dbReference type="InterPro" id="IPR012337">
    <property type="entry name" value="RNaseH-like_sf"/>
</dbReference>
<dbReference type="PANTHER" id="PTHR45913">
    <property type="entry name" value="EPM2A-INTERACTING PROTEIN 1"/>
    <property type="match status" value="1"/>
</dbReference>
<dbReference type="OrthoDB" id="7765211at2759"/>
<sequence length="588" mass="67289">IHKKRMYAESYLGFGFTWIGDEDNQQPKCVVCNEVLANSCMKPSLLIRHQARKHPTLVGKSNQYFKNMQQPTVADHFNKSKRENQLYVEASYKISYNIAKSGKGHTIGETLVYPCIKDAVQTVLGDESVDKISNIPLSNSTVHRRIDDMSQAVELEVITRLQRSAGFVMQVDESTDVANLAILLVIVRYMNGTQPEENLLLCHPLEEHTKAADIFGAIDSYFSKHQIKWGKLDGVATDGAKSMSGRLGGFRALVAKVAPQAVWTHCCIHRQNLACSKMPANLREVLDESVKIINFIKAKSLNCRLFRKLCQDFEAPHDSLLLHTEVRWLSRGKALNRLFELHREVQFFLKDHPHPLADKFNDFDWLARLAYLADIFASINKLNLSLQNRNVTVFDVNDKIEAMIKKIVFWKDCLMQGRSEMFEQLHDFVHSKSKKLSNDLRDEIENHLCTLKVQFRKYFPEPNNLNDWISNPFEEQHFEHADLDISDKAVLIDLSTDTAAKRLLKEKPLLQFWAELPIDYQKLSAKAIRFLLPFTSTELVESAFSAYAYIKNKYRNRLNAASDIRLYLSNIVPDFAALANSIQGQGSH</sequence>
<dbReference type="SUPFAM" id="SSF53098">
    <property type="entry name" value="Ribonuclease H-like"/>
    <property type="match status" value="1"/>
</dbReference>
<protein>
    <submittedName>
        <fullName evidence="1">ZNF452</fullName>
    </submittedName>
</protein>
<name>B0XA14_CULQU</name>
<reference evidence="1" key="1">
    <citation type="submission" date="2007-03" db="EMBL/GenBank/DDBJ databases">
        <title>Annotation of Culex pipiens quinquefasciatus.</title>
        <authorList>
            <consortium name="The Broad Institute Genome Sequencing Platform"/>
            <person name="Atkinson P.W."/>
            <person name="Hemingway J."/>
            <person name="Christensen B.M."/>
            <person name="Higgs S."/>
            <person name="Kodira C."/>
            <person name="Hannick L."/>
            <person name="Megy K."/>
            <person name="O'Leary S."/>
            <person name="Pearson M."/>
            <person name="Haas B.J."/>
            <person name="Mauceli E."/>
            <person name="Wortman J.R."/>
            <person name="Lee N.H."/>
            <person name="Guigo R."/>
            <person name="Stanke M."/>
            <person name="Alvarado L."/>
            <person name="Amedeo P."/>
            <person name="Antoine C.H."/>
            <person name="Arensburger P."/>
            <person name="Bidwell S.L."/>
            <person name="Crawford M."/>
            <person name="Camaro F."/>
            <person name="Devon K."/>
            <person name="Engels R."/>
            <person name="Hammond M."/>
            <person name="Howarth C."/>
            <person name="Koehrsen M."/>
            <person name="Lawson D."/>
            <person name="Montgomery P."/>
            <person name="Nene V."/>
            <person name="Nusbaum C."/>
            <person name="Puiu D."/>
            <person name="Romero-Severson J."/>
            <person name="Severson D.W."/>
            <person name="Shumway M."/>
            <person name="Sisk P."/>
            <person name="Stolte C."/>
            <person name="Zeng Q."/>
            <person name="Eisenstadt E."/>
            <person name="Fraser-Liggett C."/>
            <person name="Strausberg R."/>
            <person name="Galagan J."/>
            <person name="Birren B."/>
            <person name="Collins F.H."/>
        </authorList>
    </citation>
    <scope>NUCLEOTIDE SEQUENCE [LARGE SCALE GENOMIC DNA]</scope>
    <source>
        <strain evidence="1">JHB</strain>
    </source>
</reference>
<dbReference type="PANTHER" id="PTHR45913:SF19">
    <property type="entry name" value="LOW QUALITY PROTEIN: ZINC FINGER BED DOMAIN-CONTAINING PROTEIN 5-LIKE"/>
    <property type="match status" value="1"/>
</dbReference>
<dbReference type="EnsemblMetazoa" id="CPIJ016268-RA">
    <property type="protein sequence ID" value="CPIJ016268-PA"/>
    <property type="gene ID" value="CPIJ016268"/>
</dbReference>